<organism evidence="2 3">
    <name type="scientific">Robertmurraya siralis</name>
    <dbReference type="NCBI Taxonomy" id="77777"/>
    <lineage>
        <taxon>Bacteria</taxon>
        <taxon>Bacillati</taxon>
        <taxon>Bacillota</taxon>
        <taxon>Bacilli</taxon>
        <taxon>Bacillales</taxon>
        <taxon>Bacillaceae</taxon>
        <taxon>Robertmurraya</taxon>
    </lineage>
</organism>
<dbReference type="Proteomes" id="UP000682111">
    <property type="component" value="Unassembled WGS sequence"/>
</dbReference>
<keyword evidence="1" id="KW-0676">Redox-active center</keyword>
<gene>
    <name evidence="2" type="ORF">J27TS8_44330</name>
</gene>
<dbReference type="NCBIfam" id="TIGR02174">
    <property type="entry name" value="CXXU_selWTH"/>
    <property type="match status" value="1"/>
</dbReference>
<dbReference type="AlphaFoldDB" id="A0A919WLS6"/>
<name>A0A919WLS6_9BACI</name>
<protein>
    <recommendedName>
        <fullName evidence="4">SelT/SelW/SelH family protein</fullName>
    </recommendedName>
</protein>
<keyword evidence="3" id="KW-1185">Reference proteome</keyword>
<comment type="caution">
    <text evidence="2">The sequence shown here is derived from an EMBL/GenBank/DDBJ whole genome shotgun (WGS) entry which is preliminary data.</text>
</comment>
<sequence length="42" mass="4557">MQLIPSSGGAFEIAVNGKTIYSKLETGVFPKNTEVIKKIESM</sequence>
<dbReference type="Gene3D" id="3.40.30.10">
    <property type="entry name" value="Glutaredoxin"/>
    <property type="match status" value="1"/>
</dbReference>
<dbReference type="InterPro" id="IPR036249">
    <property type="entry name" value="Thioredoxin-like_sf"/>
</dbReference>
<dbReference type="EMBL" id="BORC01000014">
    <property type="protein sequence ID" value="GIN64440.1"/>
    <property type="molecule type" value="Genomic_DNA"/>
</dbReference>
<dbReference type="SUPFAM" id="SSF52833">
    <property type="entry name" value="Thioredoxin-like"/>
    <property type="match status" value="1"/>
</dbReference>
<reference evidence="2" key="1">
    <citation type="submission" date="2021-03" db="EMBL/GenBank/DDBJ databases">
        <title>Antimicrobial resistance genes in bacteria isolated from Japanese honey, and their potential for conferring macrolide and lincosamide resistance in the American foulbrood pathogen Paenibacillus larvae.</title>
        <authorList>
            <person name="Okamoto M."/>
            <person name="Kumagai M."/>
            <person name="Kanamori H."/>
            <person name="Takamatsu D."/>
        </authorList>
    </citation>
    <scope>NUCLEOTIDE SEQUENCE</scope>
    <source>
        <strain evidence="2">J27TS8</strain>
    </source>
</reference>
<evidence type="ECO:0008006" key="4">
    <source>
        <dbReference type="Google" id="ProtNLM"/>
    </source>
</evidence>
<accession>A0A919WLS6</accession>
<dbReference type="Pfam" id="PF10262">
    <property type="entry name" value="Rdx"/>
    <property type="match status" value="1"/>
</dbReference>
<dbReference type="InterPro" id="IPR011893">
    <property type="entry name" value="Selenoprotein_Rdx-typ"/>
</dbReference>
<evidence type="ECO:0000313" key="2">
    <source>
        <dbReference type="EMBL" id="GIN64440.1"/>
    </source>
</evidence>
<evidence type="ECO:0000313" key="3">
    <source>
        <dbReference type="Proteomes" id="UP000682111"/>
    </source>
</evidence>
<proteinExistence type="predicted"/>
<evidence type="ECO:0000256" key="1">
    <source>
        <dbReference type="ARBA" id="ARBA00023284"/>
    </source>
</evidence>